<gene>
    <name evidence="2" type="ORF">LCGC14_0088920</name>
</gene>
<feature type="region of interest" description="Disordered" evidence="1">
    <location>
        <begin position="19"/>
        <end position="39"/>
    </location>
</feature>
<reference evidence="2" key="1">
    <citation type="journal article" date="2015" name="Nature">
        <title>Complex archaea that bridge the gap between prokaryotes and eukaryotes.</title>
        <authorList>
            <person name="Spang A."/>
            <person name="Saw J.H."/>
            <person name="Jorgensen S.L."/>
            <person name="Zaremba-Niedzwiedzka K."/>
            <person name="Martijn J."/>
            <person name="Lind A.E."/>
            <person name="van Eijk R."/>
            <person name="Schleper C."/>
            <person name="Guy L."/>
            <person name="Ettema T.J."/>
        </authorList>
    </citation>
    <scope>NUCLEOTIDE SEQUENCE</scope>
</reference>
<proteinExistence type="predicted"/>
<evidence type="ECO:0000256" key="1">
    <source>
        <dbReference type="SAM" id="MobiDB-lite"/>
    </source>
</evidence>
<comment type="caution">
    <text evidence="2">The sequence shown here is derived from an EMBL/GenBank/DDBJ whole genome shotgun (WGS) entry which is preliminary data.</text>
</comment>
<accession>A0A0F9VFU4</accession>
<organism evidence="2">
    <name type="scientific">marine sediment metagenome</name>
    <dbReference type="NCBI Taxonomy" id="412755"/>
    <lineage>
        <taxon>unclassified sequences</taxon>
        <taxon>metagenomes</taxon>
        <taxon>ecological metagenomes</taxon>
    </lineage>
</organism>
<protein>
    <submittedName>
        <fullName evidence="2">Uncharacterized protein</fullName>
    </submittedName>
</protein>
<sequence length="75" mass="8332">MFTSLTASAGIEDVAEKVRKENNNIDGVNSNDRWPGKPDHSERNFELYYFEGQLTAVRMGLGNGASHSKRITTTT</sequence>
<dbReference type="EMBL" id="LAZR01000024">
    <property type="protein sequence ID" value="KKO04001.1"/>
    <property type="molecule type" value="Genomic_DNA"/>
</dbReference>
<name>A0A0F9VFU4_9ZZZZ</name>
<dbReference type="AlphaFoldDB" id="A0A0F9VFU4"/>
<evidence type="ECO:0000313" key="2">
    <source>
        <dbReference type="EMBL" id="KKO04001.1"/>
    </source>
</evidence>